<feature type="region of interest" description="Disordered" evidence="4">
    <location>
        <begin position="19"/>
        <end position="267"/>
    </location>
</feature>
<dbReference type="InterPro" id="IPR003903">
    <property type="entry name" value="UIM_dom"/>
</dbReference>
<feature type="compositionally biased region" description="Basic and acidic residues" evidence="4">
    <location>
        <begin position="86"/>
        <end position="96"/>
    </location>
</feature>
<dbReference type="SMART" id="SM00726">
    <property type="entry name" value="UIM"/>
    <property type="match status" value="2"/>
</dbReference>
<proteinExistence type="predicted"/>
<feature type="active site" description="Proton donor/acceptor" evidence="1">
    <location>
        <position position="640"/>
    </location>
</feature>
<feature type="active site" description="Nucleophile" evidence="1">
    <location>
        <position position="393"/>
    </location>
</feature>
<keyword evidence="6" id="KW-1185">Reference proteome</keyword>
<dbReference type="Pfam" id="PF06087">
    <property type="entry name" value="Tyr-DNA_phospho"/>
    <property type="match status" value="1"/>
</dbReference>
<dbReference type="GO" id="GO:0005634">
    <property type="term" value="C:nucleus"/>
    <property type="evidence" value="ECO:0007669"/>
    <property type="project" value="InterPro"/>
</dbReference>
<gene>
    <name evidence="5" type="ORF">N7498_004817</name>
</gene>
<evidence type="ECO:0000256" key="3">
    <source>
        <dbReference type="PIRSR" id="PIRSR610347-3"/>
    </source>
</evidence>
<comment type="caution">
    <text evidence="5">The sequence shown here is derived from an EMBL/GenBank/DDBJ whole genome shotgun (WGS) entry which is preliminary data.</text>
</comment>
<accession>A0A9W9MMC7</accession>
<dbReference type="OrthoDB" id="47785at2759"/>
<protein>
    <submittedName>
        <fullName evidence="5">Tyrosyl-DNA phosphodiesterase-domain-containing protein</fullName>
    </submittedName>
</protein>
<feature type="binding site" evidence="2">
    <location>
        <position position="395"/>
    </location>
    <ligand>
        <name>substrate</name>
    </ligand>
</feature>
<dbReference type="GO" id="GO:0017005">
    <property type="term" value="F:3'-tyrosyl-DNA phosphodiesterase activity"/>
    <property type="evidence" value="ECO:0007669"/>
    <property type="project" value="TreeGrafter"/>
</dbReference>
<evidence type="ECO:0000313" key="6">
    <source>
        <dbReference type="Proteomes" id="UP001150904"/>
    </source>
</evidence>
<dbReference type="PANTHER" id="PTHR12415">
    <property type="entry name" value="TYROSYL-DNA PHOSPHODIESTERASE 1"/>
    <property type="match status" value="1"/>
</dbReference>
<evidence type="ECO:0000313" key="5">
    <source>
        <dbReference type="EMBL" id="KAJ5203938.1"/>
    </source>
</evidence>
<evidence type="ECO:0000256" key="4">
    <source>
        <dbReference type="SAM" id="MobiDB-lite"/>
    </source>
</evidence>
<dbReference type="GO" id="GO:0006281">
    <property type="term" value="P:DNA repair"/>
    <property type="evidence" value="ECO:0007669"/>
    <property type="project" value="InterPro"/>
</dbReference>
<feature type="region of interest" description="Disordered" evidence="4">
    <location>
        <begin position="762"/>
        <end position="790"/>
    </location>
</feature>
<dbReference type="CDD" id="cd09122">
    <property type="entry name" value="PLDc_Tdp1_1"/>
    <property type="match status" value="1"/>
</dbReference>
<sequence length="801" mass="90201">MELSDMDDAMLRAAIEASLRDAQTSDEQAHGTQSATAEASSYTAQNQVVDLTHDSDNNSDIQEVFPKSKSFVGSDTDESDAPTNEAVERRVHEADTIKNAGEGSMERARQDDEAAEEDEELRLAIAMSMEGLNHHGDPESPTLAENATQKSTEKPTEKPTGNPQQPQGVLGMDRKHMEQERLARQAKRKAGDSFSKNIGLEKDQANESASLIHQPPPKLRKTNPIRSSESGDPSPFSRSSSRAVPGPDICDRPDTNHPGCKAKPVARPVPQFPLGAVKKTSISNAPRSNDDITIEEVLQRGDLELAVLSSFLWDMEWLFTKMDTVSTRFILMMHAKEKRMVSEDPVPLHNMLWPRDSDIPPHFKQIQYQEETASMTNLRLCFPPMDGNINCMHSKLMLLFHPGYLRIAIPTANLTATDWGENNLMENTVFLIDLPKKGTQPGFCEDSKTPFYEELVYFLKATTLNEKIIQKMDNFDFSKTARYAFVHTIGGPHNDESAWRRTGYPGLGRAVTNLGLRTTAPVNLEYVTSSIGSLNDNFVRAIHYACKGDDGLTEYILRNDKNPFMAQTDDPNRSLMLKAPAEWKKRLRVYFPSDLTVRAAHSHPEETAGTICFQKKWYNDNHFPRDILRDCESERGVLMHNKLMFIWPQQAVILRDSTKCTAWVYVGSANFSESAWGRLVKDRATKEPRLNCRNWECGVIVPITSPYNPADDTPHVDTTGMEGREQLTVIREREKSAQEKEKFPVADINSFVPVPMKMPAKTYDEKPGVSQSGLPLRPDGSPHTEYISQRREKREPWFFMG</sequence>
<feature type="binding site" evidence="2">
    <location>
        <position position="642"/>
    </location>
    <ligand>
        <name>substrate</name>
    </ligand>
</feature>
<dbReference type="RefSeq" id="XP_058308417.1">
    <property type="nucleotide sequence ID" value="XM_058451879.1"/>
</dbReference>
<dbReference type="EMBL" id="JAPQKR010000012">
    <property type="protein sequence ID" value="KAJ5203938.1"/>
    <property type="molecule type" value="Genomic_DNA"/>
</dbReference>
<dbReference type="PROSITE" id="PS50330">
    <property type="entry name" value="UIM"/>
    <property type="match status" value="1"/>
</dbReference>
<feature type="compositionally biased region" description="Polar residues" evidence="4">
    <location>
        <begin position="21"/>
        <end position="49"/>
    </location>
</feature>
<dbReference type="Proteomes" id="UP001150904">
    <property type="component" value="Unassembled WGS sequence"/>
</dbReference>
<reference evidence="5" key="2">
    <citation type="journal article" date="2023" name="IMA Fungus">
        <title>Comparative genomic study of the Penicillium genus elucidates a diverse pangenome and 15 lateral gene transfer events.</title>
        <authorList>
            <person name="Petersen C."/>
            <person name="Sorensen T."/>
            <person name="Nielsen M.R."/>
            <person name="Sondergaard T.E."/>
            <person name="Sorensen J.L."/>
            <person name="Fitzpatrick D.A."/>
            <person name="Frisvad J.C."/>
            <person name="Nielsen K.L."/>
        </authorList>
    </citation>
    <scope>NUCLEOTIDE SEQUENCE</scope>
    <source>
        <strain evidence="5">IBT 15544</strain>
    </source>
</reference>
<dbReference type="AlphaFoldDB" id="A0A9W9MMC7"/>
<name>A0A9W9MMC7_9EURO</name>
<feature type="site" description="Interaction with DNA" evidence="3">
    <location>
        <position position="672"/>
    </location>
</feature>
<feature type="compositionally biased region" description="Low complexity" evidence="4">
    <location>
        <begin position="226"/>
        <end position="245"/>
    </location>
</feature>
<organism evidence="5 6">
    <name type="scientific">Penicillium cinerascens</name>
    <dbReference type="NCBI Taxonomy" id="70096"/>
    <lineage>
        <taxon>Eukaryota</taxon>
        <taxon>Fungi</taxon>
        <taxon>Dikarya</taxon>
        <taxon>Ascomycota</taxon>
        <taxon>Pezizomycotina</taxon>
        <taxon>Eurotiomycetes</taxon>
        <taxon>Eurotiomycetidae</taxon>
        <taxon>Eurotiales</taxon>
        <taxon>Aspergillaceae</taxon>
        <taxon>Penicillium</taxon>
    </lineage>
</organism>
<feature type="compositionally biased region" description="Basic and acidic residues" evidence="4">
    <location>
        <begin position="172"/>
        <end position="183"/>
    </location>
</feature>
<dbReference type="Gene3D" id="3.30.870.10">
    <property type="entry name" value="Endonuclease Chain A"/>
    <property type="match status" value="2"/>
</dbReference>
<dbReference type="SUPFAM" id="SSF56024">
    <property type="entry name" value="Phospholipase D/nuclease"/>
    <property type="match status" value="2"/>
</dbReference>
<dbReference type="Pfam" id="PF02809">
    <property type="entry name" value="UIM"/>
    <property type="match status" value="2"/>
</dbReference>
<dbReference type="InterPro" id="IPR010347">
    <property type="entry name" value="Tdp1"/>
</dbReference>
<dbReference type="PANTHER" id="PTHR12415:SF4">
    <property type="entry name" value="TYROSYL-DNA PHOSPHODIESTERASE DOMAIN-CONTAINING PROTEIN"/>
    <property type="match status" value="1"/>
</dbReference>
<evidence type="ECO:0000256" key="1">
    <source>
        <dbReference type="PIRSR" id="PIRSR610347-1"/>
    </source>
</evidence>
<evidence type="ECO:0000256" key="2">
    <source>
        <dbReference type="PIRSR" id="PIRSR610347-2"/>
    </source>
</evidence>
<dbReference type="GO" id="GO:0003690">
    <property type="term" value="F:double-stranded DNA binding"/>
    <property type="evidence" value="ECO:0007669"/>
    <property type="project" value="TreeGrafter"/>
</dbReference>
<dbReference type="GO" id="GO:0003697">
    <property type="term" value="F:single-stranded DNA binding"/>
    <property type="evidence" value="ECO:0007669"/>
    <property type="project" value="TreeGrafter"/>
</dbReference>
<reference evidence="5" key="1">
    <citation type="submission" date="2022-12" db="EMBL/GenBank/DDBJ databases">
        <authorList>
            <person name="Petersen C."/>
        </authorList>
    </citation>
    <scope>NUCLEOTIDE SEQUENCE</scope>
    <source>
        <strain evidence="5">IBT 15544</strain>
    </source>
</reference>
<dbReference type="GeneID" id="83179180"/>